<organism evidence="5">
    <name type="scientific">marine sediment metagenome</name>
    <dbReference type="NCBI Taxonomy" id="412755"/>
    <lineage>
        <taxon>unclassified sequences</taxon>
        <taxon>metagenomes</taxon>
        <taxon>ecological metagenomes</taxon>
    </lineage>
</organism>
<evidence type="ECO:0000313" key="5">
    <source>
        <dbReference type="EMBL" id="KKL06941.1"/>
    </source>
</evidence>
<comment type="similarity">
    <text evidence="1">Belongs to the glycosyl hydrolase 39 family.</text>
</comment>
<feature type="non-terminal residue" evidence="5">
    <location>
        <position position="467"/>
    </location>
</feature>
<dbReference type="Gene3D" id="3.20.20.80">
    <property type="entry name" value="Glycosidases"/>
    <property type="match status" value="1"/>
</dbReference>
<evidence type="ECO:0000256" key="1">
    <source>
        <dbReference type="ARBA" id="ARBA00008875"/>
    </source>
</evidence>
<evidence type="ECO:0000259" key="4">
    <source>
        <dbReference type="Pfam" id="PF01229"/>
    </source>
</evidence>
<protein>
    <recommendedName>
        <fullName evidence="4">Glycosyl hydrolases family 39 N-terminal catalytic domain-containing protein</fullName>
    </recommendedName>
</protein>
<feature type="domain" description="Glycosyl hydrolases family 39 N-terminal catalytic" evidence="4">
    <location>
        <begin position="118"/>
        <end position="218"/>
    </location>
</feature>
<evidence type="ECO:0000256" key="2">
    <source>
        <dbReference type="ARBA" id="ARBA00022801"/>
    </source>
</evidence>
<proteinExistence type="inferred from homology"/>
<dbReference type="EMBL" id="LAZR01043493">
    <property type="protein sequence ID" value="KKL06941.1"/>
    <property type="molecule type" value="Genomic_DNA"/>
</dbReference>
<dbReference type="PANTHER" id="PTHR12631">
    <property type="entry name" value="ALPHA-L-IDURONIDASE"/>
    <property type="match status" value="1"/>
</dbReference>
<dbReference type="InterPro" id="IPR051923">
    <property type="entry name" value="Glycosyl_Hydrolase_39"/>
</dbReference>
<dbReference type="AlphaFoldDB" id="A0A0F9CMQ0"/>
<keyword evidence="3" id="KW-0326">Glycosidase</keyword>
<evidence type="ECO:0000256" key="3">
    <source>
        <dbReference type="ARBA" id="ARBA00023295"/>
    </source>
</evidence>
<dbReference type="Pfam" id="PF01229">
    <property type="entry name" value="Glyco_hydro_39"/>
    <property type="match status" value="1"/>
</dbReference>
<feature type="non-terminal residue" evidence="5">
    <location>
        <position position="1"/>
    </location>
</feature>
<dbReference type="SUPFAM" id="SSF51445">
    <property type="entry name" value="(Trans)glycosidases"/>
    <property type="match status" value="1"/>
</dbReference>
<dbReference type="GO" id="GO:0004553">
    <property type="term" value="F:hydrolase activity, hydrolyzing O-glycosyl compounds"/>
    <property type="evidence" value="ECO:0007669"/>
    <property type="project" value="TreeGrafter"/>
</dbReference>
<accession>A0A0F9CMQ0</accession>
<dbReference type="InterPro" id="IPR049166">
    <property type="entry name" value="GH39_cat"/>
</dbReference>
<dbReference type="PANTHER" id="PTHR12631:SF10">
    <property type="entry name" value="BETA-XYLOSIDASE-LIKE PROTEIN-RELATED"/>
    <property type="match status" value="1"/>
</dbReference>
<sequence>LITLPLLGKVIPRNSLEIEGNPWGIQAGSLDEEVLEKAGAIGVKWTRLGASWPKIEKTKGVYDWSATDKAFNAALKYGITPFVILGGSNGLYTKTYPHEDRQKAELYGERPAPPTYNPVAMKAWSEFVEAAVLRYKDRIKYWEIWNEPDHHAYWGKGPDAKDYGKLVEVTATLIKKLDPEAKVIVGATAGILPEWTGEYLEMGFADKIDIISYHQYGGEPEERFPKTLELRKVIDKYNPDIETWQGECGYPSHSSSRDYRGISPWGLNIQSKWLLRQAFTDVFFCKATLSNYFKLVHTGKRGELQERSMLSAIDSILGFPERGGSRVRTKGVNEKCLLTNPDLEPKPAYFTYQNLCSAMDDRYSITDVDHTIQVLDQGMFYGIGIEDDAFPSVPLVAGFVTAEGHNLIAYWLPWHPQEYTPDPAIINLELRDCSFEKPVRIDLLTGKVYKLEEFESSNGNTVFSNIP</sequence>
<reference evidence="5" key="1">
    <citation type="journal article" date="2015" name="Nature">
        <title>Complex archaea that bridge the gap between prokaryotes and eukaryotes.</title>
        <authorList>
            <person name="Spang A."/>
            <person name="Saw J.H."/>
            <person name="Jorgensen S.L."/>
            <person name="Zaremba-Niedzwiedzka K."/>
            <person name="Martijn J."/>
            <person name="Lind A.E."/>
            <person name="van Eijk R."/>
            <person name="Schleper C."/>
            <person name="Guy L."/>
            <person name="Ettema T.J."/>
        </authorList>
    </citation>
    <scope>NUCLEOTIDE SEQUENCE</scope>
</reference>
<name>A0A0F9CMQ0_9ZZZZ</name>
<comment type="caution">
    <text evidence="5">The sequence shown here is derived from an EMBL/GenBank/DDBJ whole genome shotgun (WGS) entry which is preliminary data.</text>
</comment>
<keyword evidence="2" id="KW-0378">Hydrolase</keyword>
<dbReference type="InterPro" id="IPR017853">
    <property type="entry name" value="GH"/>
</dbReference>
<gene>
    <name evidence="5" type="ORF">LCGC14_2591000</name>
</gene>